<dbReference type="STRING" id="1314781.A0A165DE08"/>
<feature type="non-terminal residue" evidence="4">
    <location>
        <position position="1"/>
    </location>
</feature>
<gene>
    <name evidence="4" type="ORF">EXIGLDRAFT_624413</name>
</gene>
<reference evidence="4 5" key="1">
    <citation type="journal article" date="2016" name="Mol. Biol. Evol.">
        <title>Comparative Genomics of Early-Diverging Mushroom-Forming Fungi Provides Insights into the Origins of Lignocellulose Decay Capabilities.</title>
        <authorList>
            <person name="Nagy L.G."/>
            <person name="Riley R."/>
            <person name="Tritt A."/>
            <person name="Adam C."/>
            <person name="Daum C."/>
            <person name="Floudas D."/>
            <person name="Sun H."/>
            <person name="Yadav J.S."/>
            <person name="Pangilinan J."/>
            <person name="Larsson K.H."/>
            <person name="Matsuura K."/>
            <person name="Barry K."/>
            <person name="Labutti K."/>
            <person name="Kuo R."/>
            <person name="Ohm R.A."/>
            <person name="Bhattacharya S.S."/>
            <person name="Shirouzu T."/>
            <person name="Yoshinaga Y."/>
            <person name="Martin F.M."/>
            <person name="Grigoriev I.V."/>
            <person name="Hibbett D.S."/>
        </authorList>
    </citation>
    <scope>NUCLEOTIDE SEQUENCE [LARGE SCALE GENOMIC DNA]</scope>
    <source>
        <strain evidence="4 5">HHB12029</strain>
    </source>
</reference>
<protein>
    <recommendedName>
        <fullName evidence="6">FAD-binding domain-containing protein</fullName>
    </recommendedName>
</protein>
<keyword evidence="2" id="KW-0560">Oxidoreductase</keyword>
<keyword evidence="3" id="KW-0503">Monooxygenase</keyword>
<dbReference type="GO" id="GO:0004497">
    <property type="term" value="F:monooxygenase activity"/>
    <property type="evidence" value="ECO:0007669"/>
    <property type="project" value="UniProtKB-KW"/>
</dbReference>
<dbReference type="InterPro" id="IPR050493">
    <property type="entry name" value="FAD-dep_Monooxygenase_BioMet"/>
</dbReference>
<organism evidence="4 5">
    <name type="scientific">Exidia glandulosa HHB12029</name>
    <dbReference type="NCBI Taxonomy" id="1314781"/>
    <lineage>
        <taxon>Eukaryota</taxon>
        <taxon>Fungi</taxon>
        <taxon>Dikarya</taxon>
        <taxon>Basidiomycota</taxon>
        <taxon>Agaricomycotina</taxon>
        <taxon>Agaricomycetes</taxon>
        <taxon>Auriculariales</taxon>
        <taxon>Exidiaceae</taxon>
        <taxon>Exidia</taxon>
    </lineage>
</organism>
<dbReference type="InterPro" id="IPR036188">
    <property type="entry name" value="FAD/NAD-bd_sf"/>
</dbReference>
<evidence type="ECO:0000313" key="4">
    <source>
        <dbReference type="EMBL" id="KZV84324.1"/>
    </source>
</evidence>
<evidence type="ECO:0000256" key="3">
    <source>
        <dbReference type="ARBA" id="ARBA00023033"/>
    </source>
</evidence>
<evidence type="ECO:0008006" key="6">
    <source>
        <dbReference type="Google" id="ProtNLM"/>
    </source>
</evidence>
<evidence type="ECO:0000256" key="2">
    <source>
        <dbReference type="ARBA" id="ARBA00023002"/>
    </source>
</evidence>
<evidence type="ECO:0000256" key="1">
    <source>
        <dbReference type="ARBA" id="ARBA00007992"/>
    </source>
</evidence>
<sequence>YRAWCFDTKAAGYDADPLTDYLVKDGDAFFGWIGRDVHMLASSSRNGGALSVVMTHKDDADIEESWSFPGKMEEVLKVVEGWDPRCAAIWQKTDSCVDWKLVYRDPLPTWISKEARLALIGDAAHPFLPTSIQGASQALEDGLTLAITLQVSGRKDVPLAVRSWETIRYQRVRKAQLLGETTRDKWHQSRDDASEDEVLLDRPEWLLGFDAERHAYEVAPEVLETIRQKGYVLPVLPT</sequence>
<dbReference type="InParanoid" id="A0A165DE08"/>
<dbReference type="Proteomes" id="UP000077266">
    <property type="component" value="Unassembled WGS sequence"/>
</dbReference>
<comment type="similarity">
    <text evidence="1">Belongs to the paxM FAD-dependent monooxygenase family.</text>
</comment>
<evidence type="ECO:0000313" key="5">
    <source>
        <dbReference type="Proteomes" id="UP000077266"/>
    </source>
</evidence>
<dbReference type="AlphaFoldDB" id="A0A165DE08"/>
<dbReference type="PANTHER" id="PTHR13789:SF236">
    <property type="entry name" value="MONOOXYGENASE, PUTATIVE (AFU_ORTHOLOGUE AFUA_6G12060)-RELATED"/>
    <property type="match status" value="1"/>
</dbReference>
<accession>A0A165DE08</accession>
<dbReference type="PANTHER" id="PTHR13789">
    <property type="entry name" value="MONOOXYGENASE"/>
    <property type="match status" value="1"/>
</dbReference>
<proteinExistence type="inferred from homology"/>
<dbReference type="SUPFAM" id="SSF51905">
    <property type="entry name" value="FAD/NAD(P)-binding domain"/>
    <property type="match status" value="1"/>
</dbReference>
<dbReference type="Gene3D" id="3.50.50.60">
    <property type="entry name" value="FAD/NAD(P)-binding domain"/>
    <property type="match status" value="1"/>
</dbReference>
<dbReference type="OrthoDB" id="9993796at2759"/>
<keyword evidence="5" id="KW-1185">Reference proteome</keyword>
<dbReference type="SUPFAM" id="SSF54373">
    <property type="entry name" value="FAD-linked reductases, C-terminal domain"/>
    <property type="match status" value="1"/>
</dbReference>
<name>A0A165DE08_EXIGL</name>
<dbReference type="EMBL" id="KV426230">
    <property type="protein sequence ID" value="KZV84324.1"/>
    <property type="molecule type" value="Genomic_DNA"/>
</dbReference>